<dbReference type="NCBIfam" id="TIGR02985">
    <property type="entry name" value="Sig70_bacteroi1"/>
    <property type="match status" value="1"/>
</dbReference>
<dbReference type="InterPro" id="IPR007627">
    <property type="entry name" value="RNA_pol_sigma70_r2"/>
</dbReference>
<dbReference type="STRING" id="143223.SAMN05878281_1600"/>
<dbReference type="InterPro" id="IPR039425">
    <property type="entry name" value="RNA_pol_sigma-70-like"/>
</dbReference>
<sequence>MAHGIINNSFFINRLKKGENTAYETLFRLYFDRLFYFAKSYLEDEDEAKEITQNVFFKFWKKRASLNIDSNLNAYLFRMTKNECLDYFKHQKVKANYQDVIQRERASLNQTSLQNHPDLLLIESELEEKVSQILNELPPRCKQIFIKSRFEGLKYKEIASEMNISIKTVEHQIAKALRLFRRELQDYMGLF</sequence>
<dbReference type="InterPro" id="IPR014284">
    <property type="entry name" value="RNA_pol_sigma-70_dom"/>
</dbReference>
<keyword evidence="8" id="KW-1185">Reference proteome</keyword>
<proteinExistence type="inferred from homology"/>
<dbReference type="CDD" id="cd06171">
    <property type="entry name" value="Sigma70_r4"/>
    <property type="match status" value="1"/>
</dbReference>
<dbReference type="PANTHER" id="PTHR43133">
    <property type="entry name" value="RNA POLYMERASE ECF-TYPE SIGMA FACTO"/>
    <property type="match status" value="1"/>
</dbReference>
<dbReference type="SUPFAM" id="SSF88659">
    <property type="entry name" value="Sigma3 and sigma4 domains of RNA polymerase sigma factors"/>
    <property type="match status" value="1"/>
</dbReference>
<evidence type="ECO:0000256" key="2">
    <source>
        <dbReference type="ARBA" id="ARBA00023015"/>
    </source>
</evidence>
<evidence type="ECO:0000256" key="4">
    <source>
        <dbReference type="ARBA" id="ARBA00023163"/>
    </source>
</evidence>
<dbReference type="InterPro" id="IPR013325">
    <property type="entry name" value="RNA_pol_sigma_r2"/>
</dbReference>
<dbReference type="GO" id="GO:0006352">
    <property type="term" value="P:DNA-templated transcription initiation"/>
    <property type="evidence" value="ECO:0007669"/>
    <property type="project" value="InterPro"/>
</dbReference>
<dbReference type="InterPro" id="IPR013324">
    <property type="entry name" value="RNA_pol_sigma_r3/r4-like"/>
</dbReference>
<dbReference type="EMBL" id="LT670848">
    <property type="protein sequence ID" value="SHM68941.1"/>
    <property type="molecule type" value="Genomic_DNA"/>
</dbReference>
<dbReference type="Pfam" id="PF04542">
    <property type="entry name" value="Sigma70_r2"/>
    <property type="match status" value="1"/>
</dbReference>
<dbReference type="RefSeq" id="WP_079734764.1">
    <property type="nucleotide sequence ID" value="NZ_LT670848.1"/>
</dbReference>
<evidence type="ECO:0000256" key="3">
    <source>
        <dbReference type="ARBA" id="ARBA00023082"/>
    </source>
</evidence>
<dbReference type="InterPro" id="IPR013249">
    <property type="entry name" value="RNA_pol_sigma70_r4_t2"/>
</dbReference>
<gene>
    <name evidence="7" type="ORF">SAMN05878281_1600</name>
</gene>
<evidence type="ECO:0000313" key="8">
    <source>
        <dbReference type="Proteomes" id="UP000190235"/>
    </source>
</evidence>
<evidence type="ECO:0000256" key="1">
    <source>
        <dbReference type="ARBA" id="ARBA00010641"/>
    </source>
</evidence>
<organism evidence="7 8">
    <name type="scientific">Salegentibacter salegens</name>
    <dbReference type="NCBI Taxonomy" id="143223"/>
    <lineage>
        <taxon>Bacteria</taxon>
        <taxon>Pseudomonadati</taxon>
        <taxon>Bacteroidota</taxon>
        <taxon>Flavobacteriia</taxon>
        <taxon>Flavobacteriales</taxon>
        <taxon>Flavobacteriaceae</taxon>
        <taxon>Salegentibacter</taxon>
    </lineage>
</organism>
<evidence type="ECO:0000259" key="5">
    <source>
        <dbReference type="Pfam" id="PF04542"/>
    </source>
</evidence>
<dbReference type="AlphaFoldDB" id="A0A1M7KTV7"/>
<reference evidence="8" key="1">
    <citation type="submission" date="2016-11" db="EMBL/GenBank/DDBJ databases">
        <authorList>
            <person name="Varghese N."/>
            <person name="Submissions S."/>
        </authorList>
    </citation>
    <scope>NUCLEOTIDE SEQUENCE [LARGE SCALE GENOMIC DNA]</scope>
    <source>
        <strain evidence="8">ACAM 48</strain>
    </source>
</reference>
<protein>
    <submittedName>
        <fullName evidence="7">RNA polymerase sigma-70 factor, ECF subfamily</fullName>
    </submittedName>
</protein>
<dbReference type="Gene3D" id="1.10.10.10">
    <property type="entry name" value="Winged helix-like DNA-binding domain superfamily/Winged helix DNA-binding domain"/>
    <property type="match status" value="1"/>
</dbReference>
<dbReference type="OrthoDB" id="1100095at2"/>
<dbReference type="GO" id="GO:0016987">
    <property type="term" value="F:sigma factor activity"/>
    <property type="evidence" value="ECO:0007669"/>
    <property type="project" value="UniProtKB-KW"/>
</dbReference>
<feature type="domain" description="RNA polymerase sigma-70 region 2" evidence="5">
    <location>
        <begin position="26"/>
        <end position="92"/>
    </location>
</feature>
<dbReference type="SUPFAM" id="SSF88946">
    <property type="entry name" value="Sigma2 domain of RNA polymerase sigma factors"/>
    <property type="match status" value="1"/>
</dbReference>
<dbReference type="Proteomes" id="UP000190235">
    <property type="component" value="Chromosome I"/>
</dbReference>
<dbReference type="InterPro" id="IPR014327">
    <property type="entry name" value="RNA_pol_sigma70_bacteroid"/>
</dbReference>
<dbReference type="NCBIfam" id="TIGR02937">
    <property type="entry name" value="sigma70-ECF"/>
    <property type="match status" value="1"/>
</dbReference>
<dbReference type="GO" id="GO:0003677">
    <property type="term" value="F:DNA binding"/>
    <property type="evidence" value="ECO:0007669"/>
    <property type="project" value="InterPro"/>
</dbReference>
<name>A0A1M7KTV7_9FLAO</name>
<feature type="domain" description="RNA polymerase sigma factor 70 region 4 type 2" evidence="6">
    <location>
        <begin position="129"/>
        <end position="178"/>
    </location>
</feature>
<dbReference type="InterPro" id="IPR036388">
    <property type="entry name" value="WH-like_DNA-bd_sf"/>
</dbReference>
<keyword evidence="2" id="KW-0805">Transcription regulation</keyword>
<dbReference type="PANTHER" id="PTHR43133:SF46">
    <property type="entry name" value="RNA POLYMERASE SIGMA-70 FACTOR ECF SUBFAMILY"/>
    <property type="match status" value="1"/>
</dbReference>
<dbReference type="Gene3D" id="1.10.1740.10">
    <property type="match status" value="1"/>
</dbReference>
<evidence type="ECO:0000259" key="6">
    <source>
        <dbReference type="Pfam" id="PF08281"/>
    </source>
</evidence>
<comment type="similarity">
    <text evidence="1">Belongs to the sigma-70 factor family. ECF subfamily.</text>
</comment>
<accession>A0A1M7KTV7</accession>
<keyword evidence="4" id="KW-0804">Transcription</keyword>
<keyword evidence="3" id="KW-0731">Sigma factor</keyword>
<dbReference type="Pfam" id="PF08281">
    <property type="entry name" value="Sigma70_r4_2"/>
    <property type="match status" value="1"/>
</dbReference>
<evidence type="ECO:0000313" key="7">
    <source>
        <dbReference type="EMBL" id="SHM68941.1"/>
    </source>
</evidence>